<feature type="domain" description="Cep192-like" evidence="7">
    <location>
        <begin position="1035"/>
        <end position="1124"/>
    </location>
</feature>
<evidence type="ECO:0000259" key="7">
    <source>
        <dbReference type="Pfam" id="PF22065"/>
    </source>
</evidence>
<dbReference type="VEuPathDB" id="TriTrypDB:TRSC58_06574"/>
<dbReference type="Pfam" id="PF22065">
    <property type="entry name" value="Cep192_D7"/>
    <property type="match status" value="1"/>
</dbReference>
<feature type="domain" description="CFAP47-like immunoglobulin-like" evidence="10">
    <location>
        <begin position="2468"/>
        <end position="2576"/>
    </location>
</feature>
<evidence type="ECO:0000256" key="3">
    <source>
        <dbReference type="ARBA" id="ARBA00022490"/>
    </source>
</evidence>
<sequence>METKQVERHGVGRRNRALMASSDGSAIQVSPSQGFYVNFDVDTTYAIPFTVRNDTGSMCTLRFTPPSNQRVFRINTTSVRLAPGLSHVIEAEFITHVAQDYQDSFVVFTNNESVTVPLVAKCSPDLEFPATVNFGRVERNRHGLSKVLRLTNKGRREKEVRIVATAEATGVKVNPLQCVAPPMGFVDVYLELLKLDVGFHRLPLRIDVVGEAEQRTVILEVEVMDSKGLLLDPRTAEEVHTLSFAKTYSGTRRVVEVDVRNDSEQPVSFAFQIAGDASAEQQQQQQPFYFIPRQGRLGPHETTRVTAVFSPPISYSPNGWSCRRENRHALSTTYETLYSLLFLEMEHTHTVRVIGTSTTTVAWLSQAVVDFGQCAMNDYRDVTVTVHNGHKDMPLQFTFPRVAHFLIDPDKGEVKPGASCDVRLSFRPRRFGAFEEHLRVVFNETEKENLTLSGVVKSLVPMPKIIGGVDKLPEDFVSVQKSVRLVRESPRASAGPGPAAATSVDAVDIGMIPAEGLQPPEPELPTATCKRKSKGGFSILRGSDHFSPVSLDAKTLIRKVFKETPSNAMERRDCRRELQPMEFLRIAAPIKVMDYQRVTVGSTSIKTFFLYNGTDAAVLAEMPTEETHVSFSPHSQVIPAGRAAAYDVSFCSSVVQTYQQIVQIKINGRYMLRFTVQADVVPVEVTLSRDDVVLNFTDFVDDAVAHATVTLFNHGNSEAAYTWSLNTGPFAIEPTSGSIAPMSKVTAQLTFSPPQGVLNAETTARLHVKGALTTRVLHLKGIIAPTFCVWSTAVSDGVGSAMSMTAGGECLLKLNQVPAGATTKAKAMLYNKGRNSAFFSFESIPEWLTVTPMCRHVEAGETEEITLAVHHDMPGLVQASLLCCVRGMKRPLKLGLTAEVCVAPLSIISPSRSIGEVFLEFDSVYIGTEKTLPVRFCNSGDVAAVVFVDLRNLPEYSLRCPNDGAVSLEWQGRGEPVPGEVYVTIPPRSEAGVLVVYRPTSVGNDERFLVVWRHIGTDEMNPLMPLVISSRAVVSKIVVRQQCFEFPRTVIGATAVPLTLTIENVSGDSVRWELLLVRDENSNGNDKGTAGEASPFQMSPESGTLAPHKSQLVHVTFVPNLEGDRHERYCVYLDGNHLRPCAEVRVSGLAALPRIVCDRGELIFPAVPLNVVVQETMYIANDGFDSIEIRYSSKEAGPLRVTFPHGAIFKSSSRIPVCVEFCSPKPVSLSTSITFTTDMGETLTIPVTATAINSLLTTAPYVMFQRGRSHIGLAEEVPTRGGHSEVEQGTEGKEEWLLPFIYHDDISVFPTGTAAAASTTTTPIPHPLATSVESHLMLTHGPFGFVDAVGRDMYSRRAIENLQMWLNHSIFQKPVSDLIPALQSTDGRPLLEAAYRLSGKRPNKLTQPSGGERSLASLQLLTSLIKSKGGCLSDVRLPYLMTYSGYCSLWEGRSVDALPPSAFAVRADHAWVTVILQFIRVFYLPKVDLAATLRLYPAMKKYLPCSHWDSALFQAALRDSNVFSPEEGLLLRWVSHNMHRCVEAGVVKSTTRAIRGFDDLRDCLGVLACILAYVPSAATRLLPMERLIAEPTTQMEMETNAAVLLGALTYVGFPAQLTPRELLEYSTVDWLLLVVTLFIFLPRFSPSALLSMEGKLLFPLSRSVEVANTSNTERTYTVEMGNPAFRALPREFSVDAGGVAQLSVEVTLRFSRLVEGECVVVDTSACLMEERAPIVFRLAAMPNNEPLRVVHIQTPLYTALQYEMLVESPFQESCVATLRFAQEYKNDAAYPEGDFGKTLHNAFNISAGVIPFHRGETTKVMIQFIPCARGTYEARVTFHDEQQGEFSYLVVGTCTSPKVTDKVSVRAESGEECTHTFLVKIQNVPFERMLRSLGEHRRTPVSRLAKTFLMPDLVGVPYTVTFVNETNIGPNPFYRGPESITFVSGESMVPLSFSFLPKQLGEYNGYILLASKYDVRSIQVTGKCVPTGEKGVLRFACPARQCITQGLPINNKSNENWLITATVEGPGFSGPKELRVPRGKQREYPLRYSPAWISSAKGNLTLFNNETGERCTYTLIGEAEEPLSEDVLVIECRARERHTVALTVPDVNGVDATYHVETDLPFARGGSSVLVQRGSTARYLLVLHPMMGGTYSGTVVCRAPNGRYAWYAVTVNVSPPEKEGTVEIRTDTRTPVTADVSINNTTDKSLVFNVRRFGPGLFGENSFLVEAGDPAVYSLLFVPSQIGSFDGRLAFYSDEAGEFWYEVNIIVEEAASEEITFESEIGVPDVRQVRIPNNTAIERNLYVSNTNTRNFSTAPALLTIPPYSELTVDIVYTPTAVAKPQESTLKLYNPDLGEWRYLCRGVGLQPAESFPVECVCEVGGKVSVALKIKNPFDAPMIPNVALANDREGYYALTTMPQLSCIAPGAEAAISLTYTPRSVGHHEATVLVRPESSTKEVQDVTWRFPLRGVAEWRCRDAPLRFRCVARRQVEEAITLSPSGLTEEEKDISVVLELERQQQYASAVESSFQSSLDTSKRAGGSLTVNVRFAPLRPFFATADLVVRSGKGAAWRYSVVLDAVRAEVDDVVTIRAALRTVSAVTFAMYNVFPHSSPFSAYFTPESSRDLSVINTRGVLHPFLVGQRSPGSATPLQVRFAPSARLPQVEGTLIVDTEDMQWSFRVIGKLEGGHMR</sequence>
<evidence type="ECO:0000259" key="10">
    <source>
        <dbReference type="Pfam" id="PF26579"/>
    </source>
</evidence>
<dbReference type="GO" id="GO:0005737">
    <property type="term" value="C:cytoplasm"/>
    <property type="evidence" value="ECO:0007669"/>
    <property type="project" value="UniProtKB-SubCell"/>
</dbReference>
<comment type="subcellular location">
    <subcellularLocation>
        <location evidence="1">Cell projection</location>
        <location evidence="1">Cilium</location>
    </subcellularLocation>
    <subcellularLocation>
        <location evidence="2">Cytoplasm</location>
    </subcellularLocation>
</comment>
<dbReference type="PANTHER" id="PTHR45912">
    <property type="entry name" value="CILIA- AND FLAGELLA-ASSOCIATED PROTEIN 47"/>
    <property type="match status" value="1"/>
</dbReference>
<evidence type="ECO:0000259" key="8">
    <source>
        <dbReference type="Pfam" id="PF22544"/>
    </source>
</evidence>
<dbReference type="Pfam" id="PF24529">
    <property type="entry name" value="CFAP47"/>
    <property type="match status" value="1"/>
</dbReference>
<feature type="domain" description="Cilia- and flagella-associated protein 47" evidence="9">
    <location>
        <begin position="1346"/>
        <end position="1487"/>
    </location>
</feature>
<protein>
    <submittedName>
        <fullName evidence="11">Uncharacterized protein</fullName>
    </submittedName>
</protein>
<dbReference type="InterPro" id="IPR054087">
    <property type="entry name" value="Cep192-like_D7"/>
</dbReference>
<dbReference type="GO" id="GO:0005929">
    <property type="term" value="C:cilium"/>
    <property type="evidence" value="ECO:0007669"/>
    <property type="project" value="UniProtKB-SubCell"/>
</dbReference>
<evidence type="ECO:0000313" key="12">
    <source>
        <dbReference type="Proteomes" id="UP000031737"/>
    </source>
</evidence>
<keyword evidence="12" id="KW-1185">Reference proteome</keyword>
<dbReference type="OrthoDB" id="10060824at2759"/>
<evidence type="ECO:0000256" key="2">
    <source>
        <dbReference type="ARBA" id="ARBA00004496"/>
    </source>
</evidence>
<dbReference type="GO" id="GO:0060271">
    <property type="term" value="P:cilium assembly"/>
    <property type="evidence" value="ECO:0007669"/>
    <property type="project" value="TreeGrafter"/>
</dbReference>
<reference evidence="11 12" key="1">
    <citation type="submission" date="2013-07" db="EMBL/GenBank/DDBJ databases">
        <authorList>
            <person name="Stoco P.H."/>
            <person name="Wagner G."/>
            <person name="Gerber A."/>
            <person name="Zaha A."/>
            <person name="Thompson C."/>
            <person name="Bartholomeu D.C."/>
            <person name="Luckemeyer D.D."/>
            <person name="Bahia D."/>
            <person name="Loreto E."/>
            <person name="Prestes E.B."/>
            <person name="Lima F.M."/>
            <person name="Rodrigues-Luiz G."/>
            <person name="Vallejo G.A."/>
            <person name="Filho J.F."/>
            <person name="Monteiro K.M."/>
            <person name="Tyler K.M."/>
            <person name="de Almeida L.G."/>
            <person name="Ortiz M.F."/>
            <person name="Siervo M.A."/>
            <person name="de Moraes M.H."/>
            <person name="Cunha O.L."/>
            <person name="Mendonca-Neto R."/>
            <person name="Silva R."/>
            <person name="Teixeira S.M."/>
            <person name="Murta S.M."/>
            <person name="Sincero T.C."/>
            <person name="Mendes T.A."/>
            <person name="Urmenyi T.P."/>
            <person name="Silva V.G."/>
            <person name="da Rocha W.D."/>
            <person name="Andersson B."/>
            <person name="Romanha A.J."/>
            <person name="Steindel M."/>
            <person name="de Vasconcelos A.T."/>
            <person name="Grisard E.C."/>
        </authorList>
    </citation>
    <scope>NUCLEOTIDE SEQUENCE [LARGE SCALE GENOMIC DNA]</scope>
    <source>
        <strain evidence="11 12">SC58</strain>
    </source>
</reference>
<keyword evidence="4" id="KW-0969">Cilium</keyword>
<organism evidence="11 12">
    <name type="scientific">Trypanosoma rangeli SC58</name>
    <dbReference type="NCBI Taxonomy" id="429131"/>
    <lineage>
        <taxon>Eukaryota</taxon>
        <taxon>Discoba</taxon>
        <taxon>Euglenozoa</taxon>
        <taxon>Kinetoplastea</taxon>
        <taxon>Metakinetoplastina</taxon>
        <taxon>Trypanosomatida</taxon>
        <taxon>Trypanosomatidae</taxon>
        <taxon>Trypanosoma</taxon>
        <taxon>Herpetosoma</taxon>
    </lineage>
</organism>
<evidence type="ECO:0000256" key="5">
    <source>
        <dbReference type="ARBA" id="ARBA00023273"/>
    </source>
</evidence>
<dbReference type="InterPro" id="IPR056343">
    <property type="entry name" value="CFAP47_dom"/>
</dbReference>
<comment type="caution">
    <text evidence="11">The sequence shown here is derived from an EMBL/GenBank/DDBJ whole genome shotgun (WGS) entry which is preliminary data.</text>
</comment>
<gene>
    <name evidence="11" type="ORF">TRSC58_06574</name>
</gene>
<dbReference type="InterPro" id="IPR053879">
    <property type="entry name" value="HYDIN_VesB_CFA65-like_Ig"/>
</dbReference>
<keyword evidence="5" id="KW-0966">Cell projection</keyword>
<dbReference type="Pfam" id="PF22544">
    <property type="entry name" value="HYDIN_VesB_CFA65-like_Ig"/>
    <property type="match status" value="1"/>
</dbReference>
<dbReference type="Proteomes" id="UP000031737">
    <property type="component" value="Unassembled WGS sequence"/>
</dbReference>
<dbReference type="Gene3D" id="2.60.40.10">
    <property type="entry name" value="Immunoglobulins"/>
    <property type="match status" value="8"/>
</dbReference>
<name>A0A061IT94_TRYRA</name>
<dbReference type="EMBL" id="AUPL01006574">
    <property type="protein sequence ID" value="ESL05764.1"/>
    <property type="molecule type" value="Genomic_DNA"/>
</dbReference>
<evidence type="ECO:0000256" key="1">
    <source>
        <dbReference type="ARBA" id="ARBA00004138"/>
    </source>
</evidence>
<feature type="region of interest" description="Disordered" evidence="6">
    <location>
        <begin position="1083"/>
        <end position="1104"/>
    </location>
</feature>
<evidence type="ECO:0000256" key="6">
    <source>
        <dbReference type="SAM" id="MobiDB-lite"/>
    </source>
</evidence>
<evidence type="ECO:0000313" key="11">
    <source>
        <dbReference type="EMBL" id="ESL05764.1"/>
    </source>
</evidence>
<keyword evidence="3" id="KW-0963">Cytoplasm</keyword>
<accession>A0A061IT94</accession>
<proteinExistence type="predicted"/>
<evidence type="ECO:0000256" key="4">
    <source>
        <dbReference type="ARBA" id="ARBA00023069"/>
    </source>
</evidence>
<dbReference type="InterPro" id="IPR013783">
    <property type="entry name" value="Ig-like_fold"/>
</dbReference>
<dbReference type="Pfam" id="PF26579">
    <property type="entry name" value="Ig_CFAP47"/>
    <property type="match status" value="1"/>
</dbReference>
<feature type="domain" description="HYDIN/VesB/CFA65-like Ig-like" evidence="8">
    <location>
        <begin position="365"/>
        <end position="454"/>
    </location>
</feature>
<dbReference type="PANTHER" id="PTHR45912:SF3">
    <property type="entry name" value="CILIA- AND FLAGELLA-ASSOCIATED PROTEIN 47"/>
    <property type="match status" value="1"/>
</dbReference>
<evidence type="ECO:0000259" key="9">
    <source>
        <dbReference type="Pfam" id="PF24529"/>
    </source>
</evidence>
<dbReference type="InterPro" id="IPR058952">
    <property type="entry name" value="Ig_CFAP47"/>
</dbReference>